<evidence type="ECO:0000313" key="2">
    <source>
        <dbReference type="EMBL" id="MFD1320422.1"/>
    </source>
</evidence>
<feature type="compositionally biased region" description="Polar residues" evidence="1">
    <location>
        <begin position="95"/>
        <end position="116"/>
    </location>
</feature>
<accession>A0ABW3Y7K0</accession>
<feature type="region of interest" description="Disordered" evidence="1">
    <location>
        <begin position="182"/>
        <end position="206"/>
    </location>
</feature>
<comment type="caution">
    <text evidence="2">The sequence shown here is derived from an EMBL/GenBank/DDBJ whole genome shotgun (WGS) entry which is preliminary data.</text>
</comment>
<protein>
    <submittedName>
        <fullName evidence="2">Uncharacterized protein</fullName>
    </submittedName>
</protein>
<evidence type="ECO:0000256" key="1">
    <source>
        <dbReference type="SAM" id="MobiDB-lite"/>
    </source>
</evidence>
<dbReference type="Proteomes" id="UP001597260">
    <property type="component" value="Unassembled WGS sequence"/>
</dbReference>
<proteinExistence type="predicted"/>
<feature type="region of interest" description="Disordered" evidence="1">
    <location>
        <begin position="58"/>
        <end position="124"/>
    </location>
</feature>
<name>A0ABW3Y7K0_9ACTN</name>
<dbReference type="RefSeq" id="WP_377567400.1">
    <property type="nucleotide sequence ID" value="NZ_JBHTMP010000005.1"/>
</dbReference>
<sequence length="206" mass="21815">MRRCGGRALRRGALLVAVPPGAVPPDGGFPLSWLTWFAQRPAWSAAAAFVGLPVQHQQALPPSDGRASAASTQARGGAGRAPQPAPDTLAPYQPYQPTRSPSTTGASARFDAQTSKRMPAAATAKSDVYANADGSYTRRVYSRPVNYQLPDGSWHPIDPNLEWRADGRIHMRANSLRISAAGTGETPAASTTIARQTAETTRTLPS</sequence>
<organism evidence="2 3">
    <name type="scientific">Micromonospora sonneratiae</name>
    <dbReference type="NCBI Taxonomy" id="1184706"/>
    <lineage>
        <taxon>Bacteria</taxon>
        <taxon>Bacillati</taxon>
        <taxon>Actinomycetota</taxon>
        <taxon>Actinomycetes</taxon>
        <taxon>Micromonosporales</taxon>
        <taxon>Micromonosporaceae</taxon>
        <taxon>Micromonospora</taxon>
    </lineage>
</organism>
<keyword evidence="3" id="KW-1185">Reference proteome</keyword>
<evidence type="ECO:0000313" key="3">
    <source>
        <dbReference type="Proteomes" id="UP001597260"/>
    </source>
</evidence>
<dbReference type="EMBL" id="JBHTMP010000005">
    <property type="protein sequence ID" value="MFD1320422.1"/>
    <property type="molecule type" value="Genomic_DNA"/>
</dbReference>
<gene>
    <name evidence="2" type="ORF">ACFQ4H_04875</name>
</gene>
<reference evidence="3" key="1">
    <citation type="journal article" date="2019" name="Int. J. Syst. Evol. Microbiol.">
        <title>The Global Catalogue of Microorganisms (GCM) 10K type strain sequencing project: providing services to taxonomists for standard genome sequencing and annotation.</title>
        <authorList>
            <consortium name="The Broad Institute Genomics Platform"/>
            <consortium name="The Broad Institute Genome Sequencing Center for Infectious Disease"/>
            <person name="Wu L."/>
            <person name="Ma J."/>
        </authorList>
    </citation>
    <scope>NUCLEOTIDE SEQUENCE [LARGE SCALE GENOMIC DNA]</scope>
    <source>
        <strain evidence="3">JCM 31037</strain>
    </source>
</reference>
<feature type="compositionally biased region" description="Polar residues" evidence="1">
    <location>
        <begin position="188"/>
        <end position="206"/>
    </location>
</feature>